<evidence type="ECO:0000256" key="2">
    <source>
        <dbReference type="ARBA" id="ARBA00022679"/>
    </source>
</evidence>
<dbReference type="InterPro" id="IPR001451">
    <property type="entry name" value="Hexapep"/>
</dbReference>
<protein>
    <submittedName>
        <fullName evidence="5">CatB-related O-acetyltransferase</fullName>
        <ecNumber evidence="5">2.3.1.-</ecNumber>
    </submittedName>
</protein>
<dbReference type="PANTHER" id="PTHR43300:SF11">
    <property type="entry name" value="ACETYLTRANSFERASE RV3034C-RELATED"/>
    <property type="match status" value="1"/>
</dbReference>
<evidence type="ECO:0000313" key="5">
    <source>
        <dbReference type="EMBL" id="MDX5930243.1"/>
    </source>
</evidence>
<dbReference type="SUPFAM" id="SSF51161">
    <property type="entry name" value="Trimeric LpxA-like enzymes"/>
    <property type="match status" value="1"/>
</dbReference>
<gene>
    <name evidence="5" type="ORF">SIL87_05610</name>
</gene>
<evidence type="ECO:0000313" key="6">
    <source>
        <dbReference type="Proteomes" id="UP001279553"/>
    </source>
</evidence>
<dbReference type="InterPro" id="IPR050179">
    <property type="entry name" value="Trans_hexapeptide_repeat"/>
</dbReference>
<keyword evidence="3" id="KW-0677">Repeat</keyword>
<dbReference type="Pfam" id="PF00132">
    <property type="entry name" value="Hexapep"/>
    <property type="match status" value="1"/>
</dbReference>
<organism evidence="5 6">
    <name type="scientific">Acidiphilium acidophilum</name>
    <name type="common">Thiobacillus acidophilus</name>
    <dbReference type="NCBI Taxonomy" id="76588"/>
    <lineage>
        <taxon>Bacteria</taxon>
        <taxon>Pseudomonadati</taxon>
        <taxon>Pseudomonadota</taxon>
        <taxon>Alphaproteobacteria</taxon>
        <taxon>Acetobacterales</taxon>
        <taxon>Acidocellaceae</taxon>
        <taxon>Acidiphilium</taxon>
    </lineage>
</organism>
<name>A0AAW9DP90_ACIAO</name>
<evidence type="ECO:0000256" key="1">
    <source>
        <dbReference type="ARBA" id="ARBA00007274"/>
    </source>
</evidence>
<proteinExistence type="inferred from homology"/>
<keyword evidence="2 5" id="KW-0808">Transferase</keyword>
<accession>A0AAW9DP90</accession>
<evidence type="ECO:0000256" key="4">
    <source>
        <dbReference type="ARBA" id="ARBA00023315"/>
    </source>
</evidence>
<dbReference type="PROSITE" id="PS00101">
    <property type="entry name" value="HEXAPEP_TRANSFERASES"/>
    <property type="match status" value="1"/>
</dbReference>
<dbReference type="Proteomes" id="UP001279553">
    <property type="component" value="Unassembled WGS sequence"/>
</dbReference>
<dbReference type="InterPro" id="IPR011004">
    <property type="entry name" value="Trimer_LpxA-like_sf"/>
</dbReference>
<dbReference type="GO" id="GO:0016746">
    <property type="term" value="F:acyltransferase activity"/>
    <property type="evidence" value="ECO:0007669"/>
    <property type="project" value="UniProtKB-KW"/>
</dbReference>
<dbReference type="Gene3D" id="2.160.10.10">
    <property type="entry name" value="Hexapeptide repeat proteins"/>
    <property type="match status" value="1"/>
</dbReference>
<evidence type="ECO:0000256" key="3">
    <source>
        <dbReference type="ARBA" id="ARBA00022737"/>
    </source>
</evidence>
<dbReference type="CDD" id="cd03349">
    <property type="entry name" value="LbH_XAT"/>
    <property type="match status" value="1"/>
</dbReference>
<comment type="caution">
    <text evidence="5">The sequence shown here is derived from an EMBL/GenBank/DDBJ whole genome shotgun (WGS) entry which is preliminary data.</text>
</comment>
<dbReference type="InterPro" id="IPR018357">
    <property type="entry name" value="Hexapep_transf_CS"/>
</dbReference>
<keyword evidence="4 5" id="KW-0012">Acyltransferase</keyword>
<dbReference type="EC" id="2.3.1.-" evidence="5"/>
<comment type="similarity">
    <text evidence="1">Belongs to the transferase hexapeptide repeat family.</text>
</comment>
<reference evidence="5 6" key="1">
    <citation type="submission" date="2023-11" db="EMBL/GenBank/DDBJ databases">
        <title>MicrobeMod: A computational toolkit for identifying prokaryotic methylation and restriction-modification with nanopore sequencing.</title>
        <authorList>
            <person name="Crits-Christoph A."/>
            <person name="Kang S.C."/>
            <person name="Lee H."/>
            <person name="Ostrov N."/>
        </authorList>
    </citation>
    <scope>NUCLEOTIDE SEQUENCE [LARGE SCALE GENOMIC DNA]</scope>
    <source>
        <strain evidence="5 6">DSMZ 700</strain>
    </source>
</reference>
<sequence length="194" mass="21343">MAGRDERKERDLAWLERNELRRVLPRYAIGRGSYGNPSVQFEDEGGVLVVGQFCSIAEGVQILLGGEHRADWVTTYPFNVRLRSAWGIAGHPRSKGDVVIGHDVWVGMDVVIMSGVTIGNGAVIGARAVVTRDVPAYGIVAGNPARLVRYRFEAETIARLQALAWWDWPDERIERFVPLMLSGDVAGFLRAAGG</sequence>
<keyword evidence="6" id="KW-1185">Reference proteome</keyword>
<dbReference type="RefSeq" id="WP_319613201.1">
    <property type="nucleotide sequence ID" value="NZ_JAWXYB010000018.1"/>
</dbReference>
<dbReference type="AlphaFoldDB" id="A0AAW9DP90"/>
<dbReference type="EMBL" id="JAWXYB010000018">
    <property type="protein sequence ID" value="MDX5930243.1"/>
    <property type="molecule type" value="Genomic_DNA"/>
</dbReference>
<dbReference type="PANTHER" id="PTHR43300">
    <property type="entry name" value="ACETYLTRANSFERASE"/>
    <property type="match status" value="1"/>
</dbReference>